<dbReference type="SUPFAM" id="SSF52540">
    <property type="entry name" value="P-loop containing nucleoside triphosphate hydrolases"/>
    <property type="match status" value="2"/>
</dbReference>
<dbReference type="InterPro" id="IPR017871">
    <property type="entry name" value="ABC_transporter-like_CS"/>
</dbReference>
<keyword evidence="8 10" id="KW-1133">Transmembrane helix</keyword>
<proteinExistence type="inferred from homology"/>
<evidence type="ECO:0000256" key="5">
    <source>
        <dbReference type="ARBA" id="ARBA00022737"/>
    </source>
</evidence>
<evidence type="ECO:0000256" key="8">
    <source>
        <dbReference type="ARBA" id="ARBA00022989"/>
    </source>
</evidence>
<evidence type="ECO:0000256" key="2">
    <source>
        <dbReference type="ARBA" id="ARBA00009726"/>
    </source>
</evidence>
<comment type="subcellular location">
    <subcellularLocation>
        <location evidence="1">Vacuole membrane</location>
        <topology evidence="1">Multi-pass membrane protein</topology>
    </subcellularLocation>
</comment>
<dbReference type="CDD" id="cd18580">
    <property type="entry name" value="ABC_6TM_ABCC_D2"/>
    <property type="match status" value="1"/>
</dbReference>
<dbReference type="PROSITE" id="PS00211">
    <property type="entry name" value="ABC_TRANSPORTER_1"/>
    <property type="match status" value="1"/>
</dbReference>
<keyword evidence="6" id="KW-0547">Nucleotide-binding</keyword>
<dbReference type="InterPro" id="IPR050173">
    <property type="entry name" value="ABC_transporter_C-like"/>
</dbReference>
<evidence type="ECO:0000256" key="6">
    <source>
        <dbReference type="ARBA" id="ARBA00022741"/>
    </source>
</evidence>
<feature type="transmembrane region" description="Helical" evidence="10">
    <location>
        <begin position="200"/>
        <end position="224"/>
    </location>
</feature>
<dbReference type="InterPro" id="IPR044726">
    <property type="entry name" value="ABCC_6TM_D2"/>
</dbReference>
<evidence type="ECO:0000256" key="7">
    <source>
        <dbReference type="ARBA" id="ARBA00022840"/>
    </source>
</evidence>
<evidence type="ECO:0000313" key="13">
    <source>
        <dbReference type="EMBL" id="KAF0696229.1"/>
    </source>
</evidence>
<dbReference type="GO" id="GO:0005524">
    <property type="term" value="F:ATP binding"/>
    <property type="evidence" value="ECO:0007669"/>
    <property type="project" value="UniProtKB-KW"/>
</dbReference>
<comment type="similarity">
    <text evidence="2">Belongs to the ABC transporter superfamily. ABCC family. Conjugate transporter (TC 3.A.1.208) subfamily.</text>
</comment>
<keyword evidence="9 10" id="KW-0472">Membrane</keyword>
<evidence type="ECO:0000259" key="11">
    <source>
        <dbReference type="PROSITE" id="PS50893"/>
    </source>
</evidence>
<reference evidence="13" key="1">
    <citation type="submission" date="2019-06" db="EMBL/GenBank/DDBJ databases">
        <title>Genomics analysis of Aphanomyces spp. identifies a new class of oomycete effector associated with host adaptation.</title>
        <authorList>
            <person name="Gaulin E."/>
        </authorList>
    </citation>
    <scope>NUCLEOTIDE SEQUENCE</scope>
    <source>
        <strain evidence="13">CBS 578.67</strain>
    </source>
</reference>
<dbReference type="Pfam" id="PF00664">
    <property type="entry name" value="ABC_membrane"/>
    <property type="match status" value="1"/>
</dbReference>
<dbReference type="EMBL" id="VJMH01005416">
    <property type="protein sequence ID" value="KAF0696229.1"/>
    <property type="molecule type" value="Genomic_DNA"/>
</dbReference>
<dbReference type="OrthoDB" id="76143at2759"/>
<dbReference type="InterPro" id="IPR011527">
    <property type="entry name" value="ABC1_TM_dom"/>
</dbReference>
<dbReference type="GO" id="GO:0016887">
    <property type="term" value="F:ATP hydrolysis activity"/>
    <property type="evidence" value="ECO:0007669"/>
    <property type="project" value="InterPro"/>
</dbReference>
<feature type="transmembrane region" description="Helical" evidence="10">
    <location>
        <begin position="244"/>
        <end position="267"/>
    </location>
</feature>
<dbReference type="Gene3D" id="3.40.50.300">
    <property type="entry name" value="P-loop containing nucleotide triphosphate hydrolases"/>
    <property type="match status" value="2"/>
</dbReference>
<evidence type="ECO:0000256" key="1">
    <source>
        <dbReference type="ARBA" id="ARBA00004128"/>
    </source>
</evidence>
<dbReference type="InterPro" id="IPR003593">
    <property type="entry name" value="AAA+_ATPase"/>
</dbReference>
<feature type="transmembrane region" description="Helical" evidence="10">
    <location>
        <begin position="345"/>
        <end position="365"/>
    </location>
</feature>
<dbReference type="PROSITE" id="PS50929">
    <property type="entry name" value="ABC_TM1F"/>
    <property type="match status" value="1"/>
</dbReference>
<keyword evidence="7" id="KW-0067">ATP-binding</keyword>
<feature type="non-terminal residue" evidence="13">
    <location>
        <position position="1"/>
    </location>
</feature>
<accession>A0A6A4YJU6</accession>
<feature type="domain" description="ABC transporter" evidence="11">
    <location>
        <begin position="525"/>
        <end position="759"/>
    </location>
</feature>
<dbReference type="GO" id="GO:0005774">
    <property type="term" value="C:vacuolar membrane"/>
    <property type="evidence" value="ECO:0007669"/>
    <property type="project" value="UniProtKB-SubCell"/>
</dbReference>
<dbReference type="GO" id="GO:0140359">
    <property type="term" value="F:ABC-type transporter activity"/>
    <property type="evidence" value="ECO:0007669"/>
    <property type="project" value="InterPro"/>
</dbReference>
<dbReference type="CDD" id="cd03244">
    <property type="entry name" value="ABCC_MRP_domain2"/>
    <property type="match status" value="1"/>
</dbReference>
<dbReference type="PANTHER" id="PTHR24223:SF443">
    <property type="entry name" value="MULTIDRUG-RESISTANCE LIKE PROTEIN 1, ISOFORM I"/>
    <property type="match status" value="1"/>
</dbReference>
<sequence>DRTEIGQKGINLSGGQKARISLARACYSDADILILDSPLSAVDAIVQNEIFTKCFLGLLRNKTVLLVTHSPEIIQSNCIDRTIEVKNGCIIDSGRINKCDKLKPLIEPLAGRTRYLVDQDEDVAESPSKVDWSSDYSLLVSPTVSTPMGSTELFTPFSATSHFPTFEESNMGQLVLEEERPEGNVSAQVYKIYLDAAGGWWAVCWLLFALTIWQVLTVGSDLWLNVWSATSTAVTPQEFTAQAGYYLSIYSALAVGAVLSTILRTWVISASGLKASKTLFDRMTQALLRAPMQFFDRNPVGRILNRYTNDLSFVDIDIPFSISGLSNQLFRVVCSMGTAMYMAHYMGLAILPLVYIYIAIGLYFIKPARELERLNKTSKSPVINLIFETIEGVLVIRAHGAKQMRRFQRMHYRNVDTMNESIFAIETATQWLTLNIQLTSALVLGAVAMALVLMRGQLSPGLVGLSLNYVFSSLTMFEYIVPTFAKFQTLMVSPERIMEYCNLEAEAPRVISGAVSQDWPTNGDIQIHDMGFRYKPQDPLVLKNVSVHIRSGEKIGIVGRTGAGKSSLTMALFRINELASGSIAIDGMDIAKVGVKTLRSAIAIIPQTPVLFKGTLRNYLDPFNQYSDDALWACLCKIELADRIASVDGKLESPVEENGENFSVGERQMLCMARALLRQAKIVVMDEATAAIDHETDQKLQRVIRTEFATSTVLTIAHRLDTVLDCDRILVFDQGRLVQCDAPTVLIGQASGIFFELCSEGGYLDKIVAETAD</sequence>
<dbReference type="PANTHER" id="PTHR24223">
    <property type="entry name" value="ATP-BINDING CASSETTE SUB-FAMILY C"/>
    <property type="match status" value="1"/>
</dbReference>
<evidence type="ECO:0000256" key="9">
    <source>
        <dbReference type="ARBA" id="ARBA00023136"/>
    </source>
</evidence>
<organism evidence="13">
    <name type="scientific">Aphanomyces stellatus</name>
    <dbReference type="NCBI Taxonomy" id="120398"/>
    <lineage>
        <taxon>Eukaryota</taxon>
        <taxon>Sar</taxon>
        <taxon>Stramenopiles</taxon>
        <taxon>Oomycota</taxon>
        <taxon>Saprolegniomycetes</taxon>
        <taxon>Saprolegniales</taxon>
        <taxon>Verrucalvaceae</taxon>
        <taxon>Aphanomyces</taxon>
    </lineage>
</organism>
<keyword evidence="3" id="KW-0813">Transport</keyword>
<dbReference type="InterPro" id="IPR036640">
    <property type="entry name" value="ABC1_TM_sf"/>
</dbReference>
<feature type="transmembrane region" description="Helical" evidence="10">
    <location>
        <begin position="436"/>
        <end position="454"/>
    </location>
</feature>
<evidence type="ECO:0000256" key="3">
    <source>
        <dbReference type="ARBA" id="ARBA00022448"/>
    </source>
</evidence>
<dbReference type="PROSITE" id="PS50893">
    <property type="entry name" value="ABC_TRANSPORTER_2"/>
    <property type="match status" value="1"/>
</dbReference>
<evidence type="ECO:0000256" key="4">
    <source>
        <dbReference type="ARBA" id="ARBA00022692"/>
    </source>
</evidence>
<dbReference type="FunFam" id="3.40.50.300:FF:000610">
    <property type="entry name" value="Multidrug resistance-associated ABC transporter"/>
    <property type="match status" value="1"/>
</dbReference>
<keyword evidence="5" id="KW-0677">Repeat</keyword>
<dbReference type="InterPro" id="IPR003439">
    <property type="entry name" value="ABC_transporter-like_ATP-bd"/>
</dbReference>
<dbReference type="Pfam" id="PF00005">
    <property type="entry name" value="ABC_tran"/>
    <property type="match status" value="2"/>
</dbReference>
<dbReference type="AlphaFoldDB" id="A0A6A4YJU6"/>
<feature type="domain" description="ABC transmembrane type-1" evidence="12">
    <location>
        <begin position="205"/>
        <end position="489"/>
    </location>
</feature>
<dbReference type="Gene3D" id="1.20.1560.10">
    <property type="entry name" value="ABC transporter type 1, transmembrane domain"/>
    <property type="match status" value="1"/>
</dbReference>
<evidence type="ECO:0000259" key="12">
    <source>
        <dbReference type="PROSITE" id="PS50929"/>
    </source>
</evidence>
<evidence type="ECO:0000256" key="10">
    <source>
        <dbReference type="SAM" id="Phobius"/>
    </source>
</evidence>
<dbReference type="SMART" id="SM00382">
    <property type="entry name" value="AAA"/>
    <property type="match status" value="1"/>
</dbReference>
<comment type="caution">
    <text evidence="13">The sequence shown here is derived from an EMBL/GenBank/DDBJ whole genome shotgun (WGS) entry which is preliminary data.</text>
</comment>
<dbReference type="SUPFAM" id="SSF90123">
    <property type="entry name" value="ABC transporter transmembrane region"/>
    <property type="match status" value="1"/>
</dbReference>
<dbReference type="FunFam" id="1.20.1560.10:FF:000063">
    <property type="entry name" value="Multidrug resistance protein ABC transporter"/>
    <property type="match status" value="1"/>
</dbReference>
<keyword evidence="4 10" id="KW-0812">Transmembrane</keyword>
<gene>
    <name evidence="13" type="ORF">As57867_012959</name>
</gene>
<name>A0A6A4YJU6_9STRA</name>
<protein>
    <submittedName>
        <fullName evidence="13">Uncharacterized protein</fullName>
    </submittedName>
</protein>
<dbReference type="InterPro" id="IPR027417">
    <property type="entry name" value="P-loop_NTPase"/>
</dbReference>